<dbReference type="EMBL" id="JACOON010000002">
    <property type="protein sequence ID" value="MBC5647554.1"/>
    <property type="molecule type" value="Genomic_DNA"/>
</dbReference>
<dbReference type="InterPro" id="IPR021146">
    <property type="entry name" value="Phage_gp6-like_head-tail"/>
</dbReference>
<reference evidence="1 2" key="1">
    <citation type="submission" date="2020-08" db="EMBL/GenBank/DDBJ databases">
        <title>Genome public.</title>
        <authorList>
            <person name="Liu C."/>
            <person name="Sun Q."/>
        </authorList>
    </citation>
    <scope>NUCLEOTIDE SEQUENCE [LARGE SCALE GENOMIC DNA]</scope>
    <source>
        <strain evidence="1 2">NSJ-35</strain>
    </source>
</reference>
<dbReference type="Gene3D" id="1.10.246.150">
    <property type="match status" value="1"/>
</dbReference>
<protein>
    <recommendedName>
        <fullName evidence="3">Phage gp6-like head-tail connector protein</fullName>
    </recommendedName>
</protein>
<dbReference type="InterPro" id="IPR053746">
    <property type="entry name" value="Viral_HT_Connector_Assembly"/>
</dbReference>
<dbReference type="Proteomes" id="UP000606889">
    <property type="component" value="Unassembled WGS sequence"/>
</dbReference>
<name>A0ABR7EEM5_9FIRM</name>
<dbReference type="RefSeq" id="WP_186857079.1">
    <property type="nucleotide sequence ID" value="NZ_JACOON010000002.1"/>
</dbReference>
<evidence type="ECO:0008006" key="3">
    <source>
        <dbReference type="Google" id="ProtNLM"/>
    </source>
</evidence>
<proteinExistence type="predicted"/>
<accession>A0ABR7EEM5</accession>
<gene>
    <name evidence="1" type="ORF">H8S18_04330</name>
</gene>
<evidence type="ECO:0000313" key="2">
    <source>
        <dbReference type="Proteomes" id="UP000606889"/>
    </source>
</evidence>
<sequence length="96" mass="10512">MSATDKLKAYIPEIQNATAAAIIEDTEQAFKELCNVEAIPDEASSLIVEMAVIRYNRLGSEGLASQGYSGASESFINGLSDDLLRRLGKYRRLKTL</sequence>
<comment type="caution">
    <text evidence="1">The sequence shown here is derived from an EMBL/GenBank/DDBJ whole genome shotgun (WGS) entry which is preliminary data.</text>
</comment>
<evidence type="ECO:0000313" key="1">
    <source>
        <dbReference type="EMBL" id="MBC5647554.1"/>
    </source>
</evidence>
<dbReference type="Pfam" id="PF05135">
    <property type="entry name" value="Phage_connect_1"/>
    <property type="match status" value="1"/>
</dbReference>
<keyword evidence="2" id="KW-1185">Reference proteome</keyword>
<organism evidence="1 2">
    <name type="scientific">Christensenella tenuis</name>
    <dbReference type="NCBI Taxonomy" id="2763033"/>
    <lineage>
        <taxon>Bacteria</taxon>
        <taxon>Bacillati</taxon>
        <taxon>Bacillota</taxon>
        <taxon>Clostridia</taxon>
        <taxon>Christensenellales</taxon>
        <taxon>Christensenellaceae</taxon>
        <taxon>Christensenella</taxon>
    </lineage>
</organism>